<organism evidence="1 2">
    <name type="scientific">Micrococcus flavus</name>
    <dbReference type="NCBI Taxonomy" id="384602"/>
    <lineage>
        <taxon>Bacteria</taxon>
        <taxon>Bacillati</taxon>
        <taxon>Actinomycetota</taxon>
        <taxon>Actinomycetes</taxon>
        <taxon>Micrococcales</taxon>
        <taxon>Micrococcaceae</taxon>
        <taxon>Micrococcus</taxon>
    </lineage>
</organism>
<dbReference type="PANTHER" id="PTHR38442:SF1">
    <property type="entry name" value="INNER MEMBRANE PROTEIN"/>
    <property type="match status" value="1"/>
</dbReference>
<dbReference type="RefSeq" id="WP_135030150.1">
    <property type="nucleotide sequence ID" value="NZ_BMLA01000004.1"/>
</dbReference>
<dbReference type="OrthoDB" id="9769590at2"/>
<dbReference type="InterPro" id="IPR007383">
    <property type="entry name" value="DUF445"/>
</dbReference>
<gene>
    <name evidence="1" type="ORF">BJ976_002027</name>
</gene>
<comment type="caution">
    <text evidence="1">The sequence shown here is derived from an EMBL/GenBank/DDBJ whole genome shotgun (WGS) entry which is preliminary data.</text>
</comment>
<sequence length="428" mass="46549">MASTPVTGVDASFPLSASSIERAAALRRMKTVATGLLVVLAVVFAVAFPLQDVHPFWGYVRAAAEGGMVGALADWFAVTALFRHPAGVPVPHTALIPKKKDQLGSALTEFVQENFLDSDVAREKVEGLEVAHAAGGWLRQRPHAARAAGEIATAARAAVSAADEAAVQDLLQQLMQTHMVEPDWAPTLAGVLDSVLEGRHHEKVVDLVVNHTGDWVASHPEMFVETVRRRSPEWSPDLVDRLLAERLHAETLKYLAGIRRDPDHEARRSVDDWLARLSANMRQDPETRASVERFKASLFADENLRAWAGRAWAALRDSLLDALEDPASDLHRALVDALVDFGVRLQEDPALRTTVDARARRVAAYALSSYGPALTGVIEETVARWDGEQTARTLELLVGRDLQFIRINGSVVGALAGLAIHALATLVF</sequence>
<evidence type="ECO:0000313" key="2">
    <source>
        <dbReference type="Proteomes" id="UP000560081"/>
    </source>
</evidence>
<reference evidence="1 2" key="1">
    <citation type="submission" date="2020-08" db="EMBL/GenBank/DDBJ databases">
        <title>Sequencing the genomes of 1000 actinobacteria strains.</title>
        <authorList>
            <person name="Klenk H.-P."/>
        </authorList>
    </citation>
    <scope>NUCLEOTIDE SEQUENCE [LARGE SCALE GENOMIC DNA]</scope>
    <source>
        <strain evidence="1 2">DSM 19079</strain>
    </source>
</reference>
<keyword evidence="2" id="KW-1185">Reference proteome</keyword>
<dbReference type="Proteomes" id="UP000560081">
    <property type="component" value="Unassembled WGS sequence"/>
</dbReference>
<protein>
    <submittedName>
        <fullName evidence="1">Uncharacterized membrane-anchored protein YjiN (DUF445 family)</fullName>
    </submittedName>
</protein>
<dbReference type="Pfam" id="PF04286">
    <property type="entry name" value="DUF445"/>
    <property type="match status" value="1"/>
</dbReference>
<evidence type="ECO:0000313" key="1">
    <source>
        <dbReference type="EMBL" id="MBB4883676.1"/>
    </source>
</evidence>
<dbReference type="AlphaFoldDB" id="A0A4Y8X0I2"/>
<dbReference type="GO" id="GO:0005886">
    <property type="term" value="C:plasma membrane"/>
    <property type="evidence" value="ECO:0007669"/>
    <property type="project" value="TreeGrafter"/>
</dbReference>
<accession>A0A4Y8X0I2</accession>
<name>A0A4Y8X0I2_9MICC</name>
<dbReference type="PANTHER" id="PTHR38442">
    <property type="entry name" value="INNER MEMBRANE PROTEIN-RELATED"/>
    <property type="match status" value="1"/>
</dbReference>
<proteinExistence type="predicted"/>
<dbReference type="EMBL" id="JACHMC010000001">
    <property type="protein sequence ID" value="MBB4883676.1"/>
    <property type="molecule type" value="Genomic_DNA"/>
</dbReference>